<name>G0T5A1_IRV9</name>
<organism evidence="2 3">
    <name type="scientific">Wiseana iridescent virus</name>
    <name type="common">WIV</name>
    <name type="synonym">Insect iridescent virus type 9</name>
    <dbReference type="NCBI Taxonomy" id="68347"/>
    <lineage>
        <taxon>Viruses</taxon>
        <taxon>Varidnaviria</taxon>
        <taxon>Bamfordvirae</taxon>
        <taxon>Nucleocytoviricota</taxon>
        <taxon>Megaviricetes</taxon>
        <taxon>Pimascovirales</taxon>
        <taxon>Pimascovirales incertae sedis</taxon>
        <taxon>Iridoviridae</taxon>
        <taxon>Betairidovirinae</taxon>
        <taxon>Chloriridovirus</taxon>
        <taxon>Chloriridovirus wiseana1</taxon>
        <taxon>Invertebrate iridescent virus 9</taxon>
    </lineage>
</organism>
<dbReference type="RefSeq" id="YP_004732858.1">
    <property type="nucleotide sequence ID" value="NC_015780.1"/>
</dbReference>
<accession>G0T5A1</accession>
<keyword evidence="3" id="KW-1185">Reference proteome</keyword>
<keyword evidence="1" id="KW-0804">Transcription</keyword>
<sequence>MSKIRCKTTTNLTMDILELNSKIQKFILSESDTNENNKNIVIQINNLLNGQFHLRPRMIYKLTSLRESLMGNIEEYHNLKYFNVDVAPLIEKYHNLNKQVVALPFFNTNKKNLKEHSVKKEHLQKEFIQKLKEYTNLKNFEFMMQNYIFVPRSSPPPCLCGNKTEFIRDEDRAVCAMCSTEQSLISNTSSFSDVGRVNMASKYTYNRKVHFRDCIIQYQGKQKTHIPEEIYTILEVKLVEKKLINDSTRDRFKRFEKITRVMVLNILKELESKDVKKFYDDIVLIHHTLTGQPCDNIEYLEDSLLDDFDKLTETYDNLYTNKDEEDSGDGKAKNLKRKNFINAQFVLYQLLRKHGHPCNEMDFLTLKTSERKRFHHTICKELFSILGWKYSYSI</sequence>
<dbReference type="GeneID" id="10963797"/>
<dbReference type="Proteomes" id="UP000112896">
    <property type="component" value="Segment"/>
</dbReference>
<dbReference type="EMBL" id="GQ918152">
    <property type="protein sequence ID" value="ADO00418.1"/>
    <property type="molecule type" value="Genomic_DNA"/>
</dbReference>
<dbReference type="KEGG" id="vg:10963797"/>
<protein>
    <recommendedName>
        <fullName evidence="4">DNA binding/packing protein</fullName>
    </recommendedName>
</protein>
<evidence type="ECO:0000313" key="3">
    <source>
        <dbReference type="Proteomes" id="UP000112896"/>
    </source>
</evidence>
<evidence type="ECO:0008006" key="4">
    <source>
        <dbReference type="Google" id="ProtNLM"/>
    </source>
</evidence>
<dbReference type="Pfam" id="PF04947">
    <property type="entry name" value="Pox_VLTF3"/>
    <property type="match status" value="1"/>
</dbReference>
<reference evidence="2 3" key="1">
    <citation type="journal article" date="2011" name="J. Virol.">
        <title>Genomic and proteomic analysis of invertebrate iridovirus type 9.</title>
        <authorList>
            <person name="Wong C.K."/>
            <person name="Young V.L."/>
            <person name="Kleffmann T."/>
            <person name="Ward V.K."/>
        </authorList>
    </citation>
    <scope>NUCLEOTIDE SEQUENCE [LARGE SCALE GENOMIC DNA]</scope>
</reference>
<organismHost>
    <name type="scientific">Wiseana cervinata</name>
    <dbReference type="NCBI Taxonomy" id="107013"/>
</organismHost>
<dbReference type="GO" id="GO:0046782">
    <property type="term" value="P:regulation of viral transcription"/>
    <property type="evidence" value="ECO:0007669"/>
    <property type="project" value="InterPro"/>
</dbReference>
<evidence type="ECO:0000256" key="1">
    <source>
        <dbReference type="ARBA" id="ARBA00023163"/>
    </source>
</evidence>
<proteinExistence type="predicted"/>
<dbReference type="InterPro" id="IPR007031">
    <property type="entry name" value="Poxvirus_VLTF3"/>
</dbReference>
<evidence type="ECO:0000313" key="2">
    <source>
        <dbReference type="EMBL" id="ADO00418.1"/>
    </source>
</evidence>